<keyword evidence="1" id="KW-0812">Transmembrane</keyword>
<protein>
    <submittedName>
        <fullName evidence="3">2TM domain-containing protein</fullName>
    </submittedName>
</protein>
<feature type="domain" description="2TM" evidence="2">
    <location>
        <begin position="9"/>
        <end position="84"/>
    </location>
</feature>
<dbReference type="RefSeq" id="WP_107847459.1">
    <property type="nucleotide sequence ID" value="NZ_QBKS01000003.1"/>
</dbReference>
<dbReference type="AlphaFoldDB" id="A0A2T6BCP0"/>
<comment type="caution">
    <text evidence="3">The sequence shown here is derived from an EMBL/GenBank/DDBJ whole genome shotgun (WGS) entry which is preliminary data.</text>
</comment>
<feature type="transmembrane region" description="Helical" evidence="1">
    <location>
        <begin position="47"/>
        <end position="69"/>
    </location>
</feature>
<feature type="transmembrane region" description="Helical" evidence="1">
    <location>
        <begin position="21"/>
        <end position="41"/>
    </location>
</feature>
<dbReference type="OrthoDB" id="3782725at2"/>
<reference evidence="3 4" key="1">
    <citation type="submission" date="2018-04" db="EMBL/GenBank/DDBJ databases">
        <title>Genomic Encyclopedia of Archaeal and Bacterial Type Strains, Phase II (KMG-II): from individual species to whole genera.</title>
        <authorList>
            <person name="Goeker M."/>
        </authorList>
    </citation>
    <scope>NUCLEOTIDE SEQUENCE [LARGE SCALE GENOMIC DNA]</scope>
    <source>
        <strain evidence="3 4">DSM 100977</strain>
    </source>
</reference>
<proteinExistence type="predicted"/>
<keyword evidence="1" id="KW-1133">Transmembrane helix</keyword>
<organism evidence="3 4">
    <name type="scientific">Litoreibacter ponti</name>
    <dbReference type="NCBI Taxonomy" id="1510457"/>
    <lineage>
        <taxon>Bacteria</taxon>
        <taxon>Pseudomonadati</taxon>
        <taxon>Pseudomonadota</taxon>
        <taxon>Alphaproteobacteria</taxon>
        <taxon>Rhodobacterales</taxon>
        <taxon>Roseobacteraceae</taxon>
        <taxon>Litoreibacter</taxon>
    </lineage>
</organism>
<keyword evidence="4" id="KW-1185">Reference proteome</keyword>
<dbReference type="InterPro" id="IPR025698">
    <property type="entry name" value="2TM_dom"/>
</dbReference>
<dbReference type="Proteomes" id="UP000243978">
    <property type="component" value="Unassembled WGS sequence"/>
</dbReference>
<dbReference type="EMBL" id="QBKS01000003">
    <property type="protein sequence ID" value="PTX53796.1"/>
    <property type="molecule type" value="Genomic_DNA"/>
</dbReference>
<gene>
    <name evidence="3" type="ORF">C8N43_3839</name>
</gene>
<dbReference type="Pfam" id="PF13239">
    <property type="entry name" value="2TM"/>
    <property type="match status" value="1"/>
</dbReference>
<evidence type="ECO:0000259" key="2">
    <source>
        <dbReference type="Pfam" id="PF13239"/>
    </source>
</evidence>
<evidence type="ECO:0000313" key="4">
    <source>
        <dbReference type="Proteomes" id="UP000243978"/>
    </source>
</evidence>
<name>A0A2T6BCP0_9RHOB</name>
<sequence>MEHSDEYQSAKNRVEAKMSFYTHYSVYAAVILLLAIINFMTSSGAIWFHWPMLGWGIAVALHAAFVFVFPRRFAVTEQMIQKEIGKARERS</sequence>
<accession>A0A2T6BCP0</accession>
<evidence type="ECO:0000256" key="1">
    <source>
        <dbReference type="SAM" id="Phobius"/>
    </source>
</evidence>
<evidence type="ECO:0000313" key="3">
    <source>
        <dbReference type="EMBL" id="PTX53796.1"/>
    </source>
</evidence>
<keyword evidence="1" id="KW-0472">Membrane</keyword>